<dbReference type="InterPro" id="IPR045121">
    <property type="entry name" value="CoAse"/>
</dbReference>
<gene>
    <name evidence="3" type="ORF">K444DRAFT_645121</name>
</gene>
<dbReference type="PANTHER" id="PTHR12992:SF44">
    <property type="entry name" value="NUDIX HYDROLASE DOMAIN-CONTAINING PROTEIN"/>
    <property type="match status" value="1"/>
</dbReference>
<dbReference type="OrthoDB" id="77989at2759"/>
<accession>A0A2J6T055</accession>
<dbReference type="AlphaFoldDB" id="A0A2J6T055"/>
<dbReference type="Pfam" id="PF00293">
    <property type="entry name" value="NUDIX"/>
    <property type="match status" value="1"/>
</dbReference>
<feature type="transmembrane region" description="Helical" evidence="1">
    <location>
        <begin position="408"/>
        <end position="427"/>
    </location>
</feature>
<keyword evidence="3" id="KW-0378">Hydrolase</keyword>
<sequence>MSSGNSTRGPTLIDSLRDTLKDLYANPYPEVENPVGCKKRASVALVLRIRPSYEHEAAVLEESGHSGSTTERLDGFFSQSWVQHGDPECVFIKRAARVGDRWTAHVALPGGKRDEEDESDKAVAIRETSEEIGFDLTSPHALFIGNLPERVVSTSFGRQPIMVLCPFVWLWTGPEIPAFKLQPTEVASTHWVPLRVLLAPSARTHEYVDVSDRFAHRGSVFLKTIIRSILGKMRFSAIRLTPSESLYCSSTVEFFSPPEENPALKASLTTRLYSWYLGDHAGVAGSNRPLLLWGLTLGMLADFLDQLPPYNAVELWSYPTFTSRDVRFIIDILTIPLKRKNQARLQSSEPKNETAIDSETEAVSGDNPWFIGGLSKGMEASKKGKNATRSYAVGILLENYYAMARRGVWISAGIRAITTILFGLYIVRRYRQRVGR</sequence>
<keyword evidence="1" id="KW-0472">Membrane</keyword>
<dbReference type="InterPro" id="IPR015797">
    <property type="entry name" value="NUDIX_hydrolase-like_dom_sf"/>
</dbReference>
<dbReference type="EMBL" id="KZ613848">
    <property type="protein sequence ID" value="PMD56394.1"/>
    <property type="molecule type" value="Genomic_DNA"/>
</dbReference>
<dbReference type="PROSITE" id="PS51462">
    <property type="entry name" value="NUDIX"/>
    <property type="match status" value="1"/>
</dbReference>
<proteinExistence type="predicted"/>
<dbReference type="STRING" id="1095630.A0A2J6T055"/>
<dbReference type="RefSeq" id="XP_024733298.1">
    <property type="nucleotide sequence ID" value="XM_024885052.1"/>
</dbReference>
<dbReference type="PANTHER" id="PTHR12992">
    <property type="entry name" value="NUDIX HYDROLASE"/>
    <property type="match status" value="1"/>
</dbReference>
<dbReference type="SUPFAM" id="SSF55811">
    <property type="entry name" value="Nudix"/>
    <property type="match status" value="1"/>
</dbReference>
<feature type="domain" description="Nudix hydrolase" evidence="2">
    <location>
        <begin position="38"/>
        <end position="215"/>
    </location>
</feature>
<keyword evidence="4" id="KW-1185">Reference proteome</keyword>
<dbReference type="Proteomes" id="UP000235371">
    <property type="component" value="Unassembled WGS sequence"/>
</dbReference>
<reference evidence="3 4" key="1">
    <citation type="submission" date="2016-04" db="EMBL/GenBank/DDBJ databases">
        <title>A degradative enzymes factory behind the ericoid mycorrhizal symbiosis.</title>
        <authorList>
            <consortium name="DOE Joint Genome Institute"/>
            <person name="Martino E."/>
            <person name="Morin E."/>
            <person name="Grelet G."/>
            <person name="Kuo A."/>
            <person name="Kohler A."/>
            <person name="Daghino S."/>
            <person name="Barry K."/>
            <person name="Choi C."/>
            <person name="Cichocki N."/>
            <person name="Clum A."/>
            <person name="Copeland A."/>
            <person name="Hainaut M."/>
            <person name="Haridas S."/>
            <person name="Labutti K."/>
            <person name="Lindquist E."/>
            <person name="Lipzen A."/>
            <person name="Khouja H.-R."/>
            <person name="Murat C."/>
            <person name="Ohm R."/>
            <person name="Olson A."/>
            <person name="Spatafora J."/>
            <person name="Veneault-Fourrey C."/>
            <person name="Henrissat B."/>
            <person name="Grigoriev I."/>
            <person name="Martin F."/>
            <person name="Perotto S."/>
        </authorList>
    </citation>
    <scope>NUCLEOTIDE SEQUENCE [LARGE SCALE GENOMIC DNA]</scope>
    <source>
        <strain evidence="3 4">E</strain>
    </source>
</reference>
<dbReference type="GeneID" id="36593129"/>
<dbReference type="GO" id="GO:0010945">
    <property type="term" value="F:coenzyme A diphosphatase activity"/>
    <property type="evidence" value="ECO:0007669"/>
    <property type="project" value="InterPro"/>
</dbReference>
<keyword evidence="1" id="KW-0812">Transmembrane</keyword>
<dbReference type="Gene3D" id="3.90.79.10">
    <property type="entry name" value="Nucleoside Triphosphate Pyrophosphohydrolase"/>
    <property type="match status" value="1"/>
</dbReference>
<protein>
    <submittedName>
        <fullName evidence="3">NUDIX family hydrolase</fullName>
    </submittedName>
</protein>
<evidence type="ECO:0000313" key="3">
    <source>
        <dbReference type="EMBL" id="PMD56394.1"/>
    </source>
</evidence>
<evidence type="ECO:0000256" key="1">
    <source>
        <dbReference type="SAM" id="Phobius"/>
    </source>
</evidence>
<name>A0A2J6T055_9HELO</name>
<dbReference type="CDD" id="cd03426">
    <property type="entry name" value="NUDIX_CoAse_Nudt7"/>
    <property type="match status" value="1"/>
</dbReference>
<dbReference type="InterPro" id="IPR000086">
    <property type="entry name" value="NUDIX_hydrolase_dom"/>
</dbReference>
<dbReference type="InParanoid" id="A0A2J6T055"/>
<keyword evidence="1" id="KW-1133">Transmembrane helix</keyword>
<evidence type="ECO:0000313" key="4">
    <source>
        <dbReference type="Proteomes" id="UP000235371"/>
    </source>
</evidence>
<evidence type="ECO:0000259" key="2">
    <source>
        <dbReference type="PROSITE" id="PS51462"/>
    </source>
</evidence>
<organism evidence="3 4">
    <name type="scientific">Hyaloscypha bicolor E</name>
    <dbReference type="NCBI Taxonomy" id="1095630"/>
    <lineage>
        <taxon>Eukaryota</taxon>
        <taxon>Fungi</taxon>
        <taxon>Dikarya</taxon>
        <taxon>Ascomycota</taxon>
        <taxon>Pezizomycotina</taxon>
        <taxon>Leotiomycetes</taxon>
        <taxon>Helotiales</taxon>
        <taxon>Hyaloscyphaceae</taxon>
        <taxon>Hyaloscypha</taxon>
        <taxon>Hyaloscypha bicolor</taxon>
    </lineage>
</organism>